<dbReference type="SUPFAM" id="SSF141868">
    <property type="entry name" value="EAL domain-like"/>
    <property type="match status" value="1"/>
</dbReference>
<dbReference type="Pfam" id="PF00563">
    <property type="entry name" value="EAL"/>
    <property type="match status" value="1"/>
</dbReference>
<dbReference type="EMBL" id="UHIA01000003">
    <property type="protein sequence ID" value="SUO91423.1"/>
    <property type="molecule type" value="Genomic_DNA"/>
</dbReference>
<sequence length="519" mass="58798">MFLDANPAFLRLFKVKDKAALESLTIMSFVPLKSERNVKQLMKLAMEKDVVPSEKLEFHDNEDGKLELTAQVSQVKFRGEDAVQMYLRNASAGGGGGVDPTTGLGVGNILKASITQTQERSENQFLGVWIYLWLENYREVLQKDGYKPAEILMHSVAETAQRLLPPSTEMARFTDDALVLWIDGDKEQAITRVQNLVANLDELVPENIGRLIHPHTFAGMQEVRKDSDYEDLIAKSFRAVRGLALGQGKDRVAEPAAADMSRKDERRLNMINKLLDNNQINFLYQPITMLEPDGVPRFATRINILATAEEMEEEMELDMMLQLADRYGLGRQLDRLKVRQFCQDVLSYDGDQRHLIGFLSLSNDALNDEEFPDWLANQLKQTGIAPQQIVLEISLDGATNAFSGLLRLAEKMRPLGARVAITEIARFDEEIKEIFGRIKPDVIKLDMREIDTFDEDEEPRFMEAIKGYAEEHHATLIVDHMESPAQLSRVWPYDLQILQGDGIVPPLANFNYDFSEAPI</sequence>
<dbReference type="AlphaFoldDB" id="A0A380MK53"/>
<name>A0A380MK53_9GAMM</name>
<dbReference type="GO" id="GO:0071111">
    <property type="term" value="F:cyclic-guanylate-specific phosphodiesterase activity"/>
    <property type="evidence" value="ECO:0007669"/>
    <property type="project" value="InterPro"/>
</dbReference>
<dbReference type="InterPro" id="IPR043128">
    <property type="entry name" value="Rev_trsase/Diguanyl_cyclase"/>
</dbReference>
<accession>A0A380MK53</accession>
<organism evidence="2 3">
    <name type="scientific">Suttonella indologenes</name>
    <dbReference type="NCBI Taxonomy" id="13276"/>
    <lineage>
        <taxon>Bacteria</taxon>
        <taxon>Pseudomonadati</taxon>
        <taxon>Pseudomonadota</taxon>
        <taxon>Gammaproteobacteria</taxon>
        <taxon>Cardiobacteriales</taxon>
        <taxon>Cardiobacteriaceae</taxon>
        <taxon>Suttonella</taxon>
    </lineage>
</organism>
<dbReference type="PANTHER" id="PTHR33121:SF82">
    <property type="entry name" value="SIGNAL TRANSDUCTION PROTEIN CONTAINING A EAL DOMAIN"/>
    <property type="match status" value="1"/>
</dbReference>
<dbReference type="Gene3D" id="3.30.70.270">
    <property type="match status" value="1"/>
</dbReference>
<dbReference type="PANTHER" id="PTHR33121">
    <property type="entry name" value="CYCLIC DI-GMP PHOSPHODIESTERASE PDEF"/>
    <property type="match status" value="1"/>
</dbReference>
<dbReference type="InterPro" id="IPR035919">
    <property type="entry name" value="EAL_sf"/>
</dbReference>
<dbReference type="InterPro" id="IPR050706">
    <property type="entry name" value="Cyclic-di-GMP_PDE-like"/>
</dbReference>
<protein>
    <submittedName>
        <fullName evidence="2">Putative diguanylate cyclase</fullName>
    </submittedName>
</protein>
<dbReference type="SMART" id="SM00052">
    <property type="entry name" value="EAL"/>
    <property type="match status" value="1"/>
</dbReference>
<dbReference type="PROSITE" id="PS50883">
    <property type="entry name" value="EAL"/>
    <property type="match status" value="1"/>
</dbReference>
<dbReference type="Gene3D" id="3.20.20.450">
    <property type="entry name" value="EAL domain"/>
    <property type="match status" value="1"/>
</dbReference>
<proteinExistence type="predicted"/>
<reference evidence="2 3" key="1">
    <citation type="submission" date="2018-06" db="EMBL/GenBank/DDBJ databases">
        <authorList>
            <consortium name="Pathogen Informatics"/>
            <person name="Doyle S."/>
        </authorList>
    </citation>
    <scope>NUCLEOTIDE SEQUENCE [LARGE SCALE GENOMIC DNA]</scope>
    <source>
        <strain evidence="2 3">NCTC10717</strain>
    </source>
</reference>
<keyword evidence="3" id="KW-1185">Reference proteome</keyword>
<feature type="domain" description="EAL" evidence="1">
    <location>
        <begin position="264"/>
        <end position="519"/>
    </location>
</feature>
<dbReference type="Proteomes" id="UP000254575">
    <property type="component" value="Unassembled WGS sequence"/>
</dbReference>
<evidence type="ECO:0000313" key="3">
    <source>
        <dbReference type="Proteomes" id="UP000254575"/>
    </source>
</evidence>
<evidence type="ECO:0000313" key="2">
    <source>
        <dbReference type="EMBL" id="SUO91423.1"/>
    </source>
</evidence>
<evidence type="ECO:0000259" key="1">
    <source>
        <dbReference type="PROSITE" id="PS50883"/>
    </source>
</evidence>
<gene>
    <name evidence="2" type="ORF">NCTC10717_00151</name>
</gene>
<dbReference type="InterPro" id="IPR001633">
    <property type="entry name" value="EAL_dom"/>
</dbReference>